<evidence type="ECO:0000256" key="5">
    <source>
        <dbReference type="ARBA" id="ARBA00022692"/>
    </source>
</evidence>
<feature type="transmembrane region" description="Helical" evidence="8">
    <location>
        <begin position="247"/>
        <end position="267"/>
    </location>
</feature>
<feature type="transmembrane region" description="Helical" evidence="8">
    <location>
        <begin position="72"/>
        <end position="94"/>
    </location>
</feature>
<gene>
    <name evidence="9" type="ORF">GL300_21195</name>
</gene>
<feature type="transmembrane region" description="Helical" evidence="8">
    <location>
        <begin position="171"/>
        <end position="191"/>
    </location>
</feature>
<comment type="subcellular location">
    <subcellularLocation>
        <location evidence="1">Cell membrane</location>
        <topology evidence="1">Multi-pass membrane protein</topology>
    </subcellularLocation>
</comment>
<feature type="transmembrane region" description="Helical" evidence="8">
    <location>
        <begin position="18"/>
        <end position="36"/>
    </location>
</feature>
<sequence length="357" mass="38099">MDNPKDRPEQFDARVTDLVIRLCLLGLFIYLSFALIRPFLPILVWALVIAVALAPVHEWLARSLGGRRIAAVLLGLVMLIVVLGPIAALSASLVETIHILKARIEGGALHLPPIPTRLSGLPLVGETIAAAWQMASTNLEGLMLRYRGAVAPLGARLLGLFSQIGLDLVRFILSILLASVLLVAAPGLSVWGRMLATRILAPRGEQFVEIVAQTIRNVSRGVVGIALLQSILISVVLQLAGVAGAGLLAFVILILCILQIGPALVVLPVLVWAWLTMSAGQAILLTALLLPLTFMDNVLKPMLMGRGLSTPAVVIFLGLIGGTLSFGLIGLFLGPVVLAVFYDLLRSWILYTDPSNE</sequence>
<evidence type="ECO:0000313" key="9">
    <source>
        <dbReference type="EMBL" id="MTH61728.1"/>
    </source>
</evidence>
<keyword evidence="6 8" id="KW-1133">Transmembrane helix</keyword>
<dbReference type="EMBL" id="WMIG01000019">
    <property type="protein sequence ID" value="MTH61728.1"/>
    <property type="molecule type" value="Genomic_DNA"/>
</dbReference>
<reference evidence="9 10" key="1">
    <citation type="submission" date="2019-11" db="EMBL/GenBank/DDBJ databases">
        <authorList>
            <person name="Dong K."/>
        </authorList>
    </citation>
    <scope>NUCLEOTIDE SEQUENCE [LARGE SCALE GENOMIC DNA]</scope>
    <source>
        <strain evidence="9 10">NBRC 112902</strain>
    </source>
</reference>
<keyword evidence="10" id="KW-1185">Reference proteome</keyword>
<dbReference type="InterPro" id="IPR002549">
    <property type="entry name" value="AI-2E-like"/>
</dbReference>
<comment type="caution">
    <text evidence="9">The sequence shown here is derived from an EMBL/GenBank/DDBJ whole genome shotgun (WGS) entry which is preliminary data.</text>
</comment>
<feature type="transmembrane region" description="Helical" evidence="8">
    <location>
        <begin position="42"/>
        <end position="60"/>
    </location>
</feature>
<proteinExistence type="inferred from homology"/>
<feature type="transmembrane region" description="Helical" evidence="8">
    <location>
        <begin position="314"/>
        <end position="342"/>
    </location>
</feature>
<evidence type="ECO:0000256" key="7">
    <source>
        <dbReference type="ARBA" id="ARBA00023136"/>
    </source>
</evidence>
<protein>
    <submittedName>
        <fullName evidence="9">AI-2E family transporter</fullName>
    </submittedName>
</protein>
<evidence type="ECO:0000256" key="4">
    <source>
        <dbReference type="ARBA" id="ARBA00022475"/>
    </source>
</evidence>
<dbReference type="GO" id="GO:0005886">
    <property type="term" value="C:plasma membrane"/>
    <property type="evidence" value="ECO:0007669"/>
    <property type="project" value="UniProtKB-SubCell"/>
</dbReference>
<evidence type="ECO:0000256" key="1">
    <source>
        <dbReference type="ARBA" id="ARBA00004651"/>
    </source>
</evidence>
<keyword evidence="4" id="KW-1003">Cell membrane</keyword>
<keyword evidence="3" id="KW-0813">Transport</keyword>
<evidence type="ECO:0000256" key="6">
    <source>
        <dbReference type="ARBA" id="ARBA00022989"/>
    </source>
</evidence>
<evidence type="ECO:0000256" key="8">
    <source>
        <dbReference type="SAM" id="Phobius"/>
    </source>
</evidence>
<evidence type="ECO:0000313" key="10">
    <source>
        <dbReference type="Proteomes" id="UP000449846"/>
    </source>
</evidence>
<dbReference type="Pfam" id="PF01594">
    <property type="entry name" value="AI-2E_transport"/>
    <property type="match status" value="1"/>
</dbReference>
<comment type="similarity">
    <text evidence="2">Belongs to the autoinducer-2 exporter (AI-2E) (TC 2.A.86) family.</text>
</comment>
<name>A0A844HRN5_9RHOB</name>
<feature type="transmembrane region" description="Helical" evidence="8">
    <location>
        <begin position="222"/>
        <end position="241"/>
    </location>
</feature>
<dbReference type="RefSeq" id="WP_155041682.1">
    <property type="nucleotide sequence ID" value="NZ_WMIG01000019.1"/>
</dbReference>
<keyword evidence="7 8" id="KW-0472">Membrane</keyword>
<accession>A0A844HRN5</accession>
<evidence type="ECO:0000256" key="2">
    <source>
        <dbReference type="ARBA" id="ARBA00009773"/>
    </source>
</evidence>
<evidence type="ECO:0000256" key="3">
    <source>
        <dbReference type="ARBA" id="ARBA00022448"/>
    </source>
</evidence>
<dbReference type="PANTHER" id="PTHR21716:SF67">
    <property type="entry name" value="TRANSPORT PROTEIN YDIK-RELATED"/>
    <property type="match status" value="1"/>
</dbReference>
<dbReference type="PANTHER" id="PTHR21716">
    <property type="entry name" value="TRANSMEMBRANE PROTEIN"/>
    <property type="match status" value="1"/>
</dbReference>
<feature type="transmembrane region" description="Helical" evidence="8">
    <location>
        <begin position="274"/>
        <end position="294"/>
    </location>
</feature>
<dbReference type="Proteomes" id="UP000449846">
    <property type="component" value="Unassembled WGS sequence"/>
</dbReference>
<dbReference type="OrthoDB" id="8113547at2"/>
<dbReference type="AlphaFoldDB" id="A0A844HRN5"/>
<keyword evidence="5 8" id="KW-0812">Transmembrane</keyword>
<organism evidence="9 10">
    <name type="scientific">Paracoccus litorisediminis</name>
    <dbReference type="NCBI Taxonomy" id="2006130"/>
    <lineage>
        <taxon>Bacteria</taxon>
        <taxon>Pseudomonadati</taxon>
        <taxon>Pseudomonadota</taxon>
        <taxon>Alphaproteobacteria</taxon>
        <taxon>Rhodobacterales</taxon>
        <taxon>Paracoccaceae</taxon>
        <taxon>Paracoccus</taxon>
    </lineage>
</organism>